<dbReference type="Proteomes" id="UP000681967">
    <property type="component" value="Unassembled WGS sequence"/>
</dbReference>
<evidence type="ECO:0000313" key="4">
    <source>
        <dbReference type="EMBL" id="CAF3816128.1"/>
    </source>
</evidence>
<proteinExistence type="predicted"/>
<keyword evidence="1" id="KW-1133">Transmembrane helix</keyword>
<dbReference type="AlphaFoldDB" id="A0A815F086"/>
<protein>
    <submittedName>
        <fullName evidence="2">Uncharacterized protein</fullName>
    </submittedName>
</protein>
<evidence type="ECO:0000313" key="2">
    <source>
        <dbReference type="EMBL" id="CAF1316899.1"/>
    </source>
</evidence>
<dbReference type="CDD" id="cd00117">
    <property type="entry name" value="TFP"/>
    <property type="match status" value="1"/>
</dbReference>
<dbReference type="Proteomes" id="UP000663855">
    <property type="component" value="Unassembled WGS sequence"/>
</dbReference>
<dbReference type="EMBL" id="CAJNOV010014221">
    <property type="protein sequence ID" value="CAF1542614.1"/>
    <property type="molecule type" value="Genomic_DNA"/>
</dbReference>
<evidence type="ECO:0000256" key="1">
    <source>
        <dbReference type="SAM" id="Phobius"/>
    </source>
</evidence>
<evidence type="ECO:0000313" key="5">
    <source>
        <dbReference type="Proteomes" id="UP000663834"/>
    </source>
</evidence>
<comment type="caution">
    <text evidence="2">The sequence shown here is derived from an EMBL/GenBank/DDBJ whole genome shotgun (WGS) entry which is preliminary data.</text>
</comment>
<gene>
    <name evidence="4" type="ORF">BYL167_LOCUS3822</name>
    <name evidence="3" type="ORF">CJN711_LOCUS29823</name>
    <name evidence="2" type="ORF">KQP761_LOCUS5546</name>
</gene>
<evidence type="ECO:0000313" key="3">
    <source>
        <dbReference type="EMBL" id="CAF1542614.1"/>
    </source>
</evidence>
<reference evidence="2" key="1">
    <citation type="submission" date="2021-02" db="EMBL/GenBank/DDBJ databases">
        <authorList>
            <person name="Nowell W R."/>
        </authorList>
    </citation>
    <scope>NUCLEOTIDE SEQUENCE</scope>
</reference>
<dbReference type="OrthoDB" id="10027346at2759"/>
<keyword evidence="1" id="KW-0472">Membrane</keyword>
<accession>A0A815F086</accession>
<organism evidence="2 5">
    <name type="scientific">Rotaria magnacalcarata</name>
    <dbReference type="NCBI Taxonomy" id="392030"/>
    <lineage>
        <taxon>Eukaryota</taxon>
        <taxon>Metazoa</taxon>
        <taxon>Spiralia</taxon>
        <taxon>Gnathifera</taxon>
        <taxon>Rotifera</taxon>
        <taxon>Eurotatoria</taxon>
        <taxon>Bdelloidea</taxon>
        <taxon>Philodinida</taxon>
        <taxon>Philodinidae</taxon>
        <taxon>Rotaria</taxon>
    </lineage>
</organism>
<feature type="transmembrane region" description="Helical" evidence="1">
    <location>
        <begin position="12"/>
        <end position="34"/>
    </location>
</feature>
<dbReference type="Proteomes" id="UP000663834">
    <property type="component" value="Unassembled WGS sequence"/>
</dbReference>
<dbReference type="EMBL" id="CAJNOW010001433">
    <property type="protein sequence ID" value="CAF1316899.1"/>
    <property type="molecule type" value="Genomic_DNA"/>
</dbReference>
<keyword evidence="1" id="KW-0812">Transmembrane</keyword>
<name>A0A815F086_9BILA</name>
<sequence>MYAKTTTTTTIIITKDIFVEVFLVIFILSLSVFINETSATAGYCYQCNSRNPKCGINVTAELKIDGTPCNGQCYTRLNRDDEFTIYRGCSWEHGFMTEQRRNLLIIQGNSVWVFCDTPYCNFEATNLFTTVCYQPICDYLNFPQDCKLPNADVTCGRNCSNKLCNSIVVPNRNRNRKRHPSHVRNHTSFVIISDEIGSNEVTAIADRANANAEVDGLVSRGGAAEAGGDASPNEDVSSGEAFFLEVIFDHHHYQTQIHLTHQQHVVHKINT</sequence>
<dbReference type="EMBL" id="CAJOBH010000766">
    <property type="protein sequence ID" value="CAF3816128.1"/>
    <property type="molecule type" value="Genomic_DNA"/>
</dbReference>